<comment type="subcellular location">
    <subcellularLocation>
        <location evidence="1">Membrane</location>
        <topology evidence="1">Multi-pass membrane protein</topology>
    </subcellularLocation>
</comment>
<keyword evidence="7" id="KW-1185">Reference proteome</keyword>
<evidence type="ECO:0000313" key="7">
    <source>
        <dbReference type="Proteomes" id="UP000286974"/>
    </source>
</evidence>
<dbReference type="Pfam" id="PF02361">
    <property type="entry name" value="CbiQ"/>
    <property type="match status" value="1"/>
</dbReference>
<dbReference type="AlphaFoldDB" id="A0A401FM76"/>
<keyword evidence="4 5" id="KW-0472">Membrane</keyword>
<name>A0A401FM76_9LACO</name>
<protein>
    <submittedName>
        <fullName evidence="6">Transmembrane component YkoC of energizing module of thiamin-regulated ECF transporter for hydroxymethylpyrimidine</fullName>
    </submittedName>
</protein>
<feature type="transmembrane region" description="Helical" evidence="5">
    <location>
        <begin position="82"/>
        <end position="103"/>
    </location>
</feature>
<proteinExistence type="predicted"/>
<sequence>MNPGLKLLLVIIIALEISFTTNLIVNLILIGFSIIYLLFHHITFKQFVGLVFWPFFPAIGLFVSQWLYGGGIDFGTILLTRIYAYVFLGATFTITTEFVELALTLEQDFALPSKFAYGVLAAFNLIPKIRQEVNVIQTAALMRGTVLHFWSPNYISKPSSLQFSGPKI</sequence>
<feature type="transmembrane region" description="Helical" evidence="5">
    <location>
        <begin position="7"/>
        <end position="39"/>
    </location>
</feature>
<accession>A0A401FM76</accession>
<dbReference type="CDD" id="cd16914">
    <property type="entry name" value="EcfT"/>
    <property type="match status" value="1"/>
</dbReference>
<evidence type="ECO:0000256" key="5">
    <source>
        <dbReference type="SAM" id="Phobius"/>
    </source>
</evidence>
<comment type="caution">
    <text evidence="6">The sequence shown here is derived from an EMBL/GenBank/DDBJ whole genome shotgun (WGS) entry which is preliminary data.</text>
</comment>
<evidence type="ECO:0000313" key="6">
    <source>
        <dbReference type="EMBL" id="GAY73480.1"/>
    </source>
</evidence>
<evidence type="ECO:0000256" key="4">
    <source>
        <dbReference type="ARBA" id="ARBA00023136"/>
    </source>
</evidence>
<feature type="transmembrane region" description="Helical" evidence="5">
    <location>
        <begin position="51"/>
        <end position="70"/>
    </location>
</feature>
<dbReference type="STRING" id="1138822.PL11_005420"/>
<gene>
    <name evidence="6" type="ORF">NBRC111893_1626</name>
</gene>
<keyword evidence="2 5" id="KW-0812">Transmembrane</keyword>
<evidence type="ECO:0000256" key="2">
    <source>
        <dbReference type="ARBA" id="ARBA00022692"/>
    </source>
</evidence>
<dbReference type="GO" id="GO:0005886">
    <property type="term" value="C:plasma membrane"/>
    <property type="evidence" value="ECO:0007669"/>
    <property type="project" value="UniProtKB-ARBA"/>
</dbReference>
<organism evidence="6 7">
    <name type="scientific">Lentilactobacillus kosonis</name>
    <dbReference type="NCBI Taxonomy" id="2810561"/>
    <lineage>
        <taxon>Bacteria</taxon>
        <taxon>Bacillati</taxon>
        <taxon>Bacillota</taxon>
        <taxon>Bacilli</taxon>
        <taxon>Lactobacillales</taxon>
        <taxon>Lactobacillaceae</taxon>
        <taxon>Lentilactobacillus</taxon>
    </lineage>
</organism>
<evidence type="ECO:0000256" key="3">
    <source>
        <dbReference type="ARBA" id="ARBA00022989"/>
    </source>
</evidence>
<dbReference type="Proteomes" id="UP000286974">
    <property type="component" value="Unassembled WGS sequence"/>
</dbReference>
<evidence type="ECO:0000256" key="1">
    <source>
        <dbReference type="ARBA" id="ARBA00004141"/>
    </source>
</evidence>
<feature type="transmembrane region" description="Helical" evidence="5">
    <location>
        <begin position="109"/>
        <end position="126"/>
    </location>
</feature>
<reference evidence="6 7" key="1">
    <citation type="submission" date="2017-11" db="EMBL/GenBank/DDBJ databases">
        <title>Draft Genome Sequence of Lactobacillus curieae NBRC 111893 isolated from Koso, a Japanese sugar-Vegetable Fermented Beverage.</title>
        <authorList>
            <person name="Chiou T.Y."/>
            <person name="Oshima K."/>
            <person name="Suda W."/>
            <person name="Hattori M."/>
            <person name="Takahashi T."/>
        </authorList>
    </citation>
    <scope>NUCLEOTIDE SEQUENCE [LARGE SCALE GENOMIC DNA]</scope>
    <source>
        <strain evidence="6 7">NBRC111893</strain>
    </source>
</reference>
<dbReference type="EMBL" id="BEXA01000003">
    <property type="protein sequence ID" value="GAY73480.1"/>
    <property type="molecule type" value="Genomic_DNA"/>
</dbReference>
<dbReference type="InterPro" id="IPR003339">
    <property type="entry name" value="ABC/ECF_trnsptr_transmembrane"/>
</dbReference>
<keyword evidence="3 5" id="KW-1133">Transmembrane helix</keyword>